<feature type="region of interest" description="Disordered" evidence="1">
    <location>
        <begin position="63"/>
        <end position="85"/>
    </location>
</feature>
<dbReference type="EMBL" id="GBBK01005667">
    <property type="protein sequence ID" value="JAC18815.1"/>
    <property type="molecule type" value="mRNA"/>
</dbReference>
<evidence type="ECO:0000256" key="1">
    <source>
        <dbReference type="SAM" id="MobiDB-lite"/>
    </source>
</evidence>
<keyword evidence="2" id="KW-0732">Signal</keyword>
<feature type="chain" id="PRO_5001516270" evidence="2">
    <location>
        <begin position="30"/>
        <end position="85"/>
    </location>
</feature>
<proteinExistence type="evidence at transcript level"/>
<organism evidence="3">
    <name type="scientific">Amblyomma cajennense</name>
    <name type="common">Cayenne tick</name>
    <name type="synonym">Acarus cajennensis</name>
    <dbReference type="NCBI Taxonomy" id="34607"/>
    <lineage>
        <taxon>Eukaryota</taxon>
        <taxon>Metazoa</taxon>
        <taxon>Ecdysozoa</taxon>
        <taxon>Arthropoda</taxon>
        <taxon>Chelicerata</taxon>
        <taxon>Arachnida</taxon>
        <taxon>Acari</taxon>
        <taxon>Parasitiformes</taxon>
        <taxon>Ixodida</taxon>
        <taxon>Ixodoidea</taxon>
        <taxon>Ixodidae</taxon>
        <taxon>Amblyomminae</taxon>
        <taxon>Amblyomma</taxon>
    </lineage>
</organism>
<name>A0A023FBQ7_AMBCJ</name>
<accession>A0A023FBQ7</accession>
<dbReference type="AlphaFoldDB" id="A0A023FBQ7"/>
<reference evidence="3" key="1">
    <citation type="submission" date="2014-03" db="EMBL/GenBank/DDBJ databases">
        <title>The sialotranscriptome of Amblyomma triste, Amblyomma parvum and Amblyomma cajennense ticks, uncovered by 454-based RNA-seq.</title>
        <authorList>
            <person name="Garcia G.R."/>
            <person name="Gardinassi L.G."/>
            <person name="Ribeiro J.M."/>
            <person name="Anatriello E."/>
            <person name="Ferreira B.R."/>
            <person name="Moreira H.N."/>
            <person name="Mafra C."/>
            <person name="Olegario M.M."/>
            <person name="Szabo P.J."/>
            <person name="Miranda-Santos I.K."/>
            <person name="Maruyama S.R."/>
        </authorList>
    </citation>
    <scope>NUCLEOTIDE SEQUENCE</scope>
    <source>
        <strain evidence="3">Uberlandia</strain>
        <tissue evidence="3">Salivary glands</tissue>
    </source>
</reference>
<feature type="signal peptide" evidence="2">
    <location>
        <begin position="1"/>
        <end position="29"/>
    </location>
</feature>
<evidence type="ECO:0000313" key="3">
    <source>
        <dbReference type="EMBL" id="JAC18815.1"/>
    </source>
</evidence>
<protein>
    <submittedName>
        <fullName evidence="3">Putative secreted protein</fullName>
    </submittedName>
</protein>
<sequence>MRSILMARLGNTCLSLVEYLVILIQPLEAFVVGEDNGMATAERRLTPRRALGERLDCHGSRVRLPGGASVSPTPSVNARSKCAGV</sequence>
<evidence type="ECO:0000256" key="2">
    <source>
        <dbReference type="SAM" id="SignalP"/>
    </source>
</evidence>